<name>A0A7K5GXE2_9AVES</name>
<reference evidence="1 2" key="1">
    <citation type="submission" date="2019-09" db="EMBL/GenBank/DDBJ databases">
        <title>Bird 10,000 Genomes (B10K) Project - Family phase.</title>
        <authorList>
            <person name="Zhang G."/>
        </authorList>
    </citation>
    <scope>NUCLEOTIDE SEQUENCE [LARGE SCALE GENOMIC DNA]</scope>
    <source>
        <strain evidence="1">B10K-CU-031-22</strain>
    </source>
</reference>
<evidence type="ECO:0000313" key="1">
    <source>
        <dbReference type="EMBL" id="NWS61727.1"/>
    </source>
</evidence>
<accession>A0A7K5GXE2</accession>
<organism evidence="1 2">
    <name type="scientific">Chunga burmeisteri</name>
    <name type="common">Black-legged seriema</name>
    <dbReference type="NCBI Taxonomy" id="1352770"/>
    <lineage>
        <taxon>Eukaryota</taxon>
        <taxon>Metazoa</taxon>
        <taxon>Chordata</taxon>
        <taxon>Craniata</taxon>
        <taxon>Vertebrata</taxon>
        <taxon>Euteleostomi</taxon>
        <taxon>Archelosauria</taxon>
        <taxon>Archosauria</taxon>
        <taxon>Dinosauria</taxon>
        <taxon>Saurischia</taxon>
        <taxon>Theropoda</taxon>
        <taxon>Coelurosauria</taxon>
        <taxon>Aves</taxon>
        <taxon>Neognathae</taxon>
        <taxon>Neoaves</taxon>
        <taxon>Telluraves</taxon>
        <taxon>Australaves</taxon>
        <taxon>Cariamiformes</taxon>
        <taxon>Cariamidae</taxon>
        <taxon>Chunga</taxon>
    </lineage>
</organism>
<keyword evidence="2" id="KW-1185">Reference proteome</keyword>
<evidence type="ECO:0000313" key="2">
    <source>
        <dbReference type="Proteomes" id="UP000541181"/>
    </source>
</evidence>
<protein>
    <submittedName>
        <fullName evidence="1">ENR1 protein</fullName>
    </submittedName>
</protein>
<feature type="non-terminal residue" evidence="1">
    <location>
        <position position="1"/>
    </location>
</feature>
<proteinExistence type="predicted"/>
<dbReference type="Proteomes" id="UP000541181">
    <property type="component" value="Unassembled WGS sequence"/>
</dbReference>
<sequence length="87" mass="9972">RELELPSIDKNLLISLAERLAGELNVTNCWVCGGHLMTEEWPWKRTGIVPYEILKWNHTITSKEGRRPQEWVLSSPTIGTECLKLEG</sequence>
<comment type="caution">
    <text evidence="1">The sequence shown here is derived from an EMBL/GenBank/DDBJ whole genome shotgun (WGS) entry which is preliminary data.</text>
</comment>
<dbReference type="OrthoDB" id="9325190at2759"/>
<feature type="non-terminal residue" evidence="1">
    <location>
        <position position="87"/>
    </location>
</feature>
<dbReference type="AlphaFoldDB" id="A0A7K5GXE2"/>
<gene>
    <name evidence="1" type="primary">Erv31_2</name>
    <name evidence="1" type="ORF">CHUBUR_R15731</name>
</gene>
<dbReference type="EMBL" id="VZRC01000728">
    <property type="protein sequence ID" value="NWS61727.1"/>
    <property type="molecule type" value="Genomic_DNA"/>
</dbReference>